<accession>A0ABT3TZ59</accession>
<dbReference type="Gene3D" id="3.40.50.410">
    <property type="entry name" value="von Willebrand factor, type A domain"/>
    <property type="match status" value="1"/>
</dbReference>
<dbReference type="InterPro" id="IPR036465">
    <property type="entry name" value="vWFA_dom_sf"/>
</dbReference>
<reference evidence="3" key="1">
    <citation type="submission" date="2022-10" db="EMBL/GenBank/DDBJ databases">
        <title>Streptomyces beihaiensis sp. nov., a chitin degrading actinobacterium, isolated from shrimp pond soil.</title>
        <authorList>
            <person name="Xie J."/>
            <person name="Shen N."/>
        </authorList>
    </citation>
    <scope>NUCLEOTIDE SEQUENCE</scope>
    <source>
        <strain evidence="3">GXMU-J5</strain>
    </source>
</reference>
<feature type="compositionally biased region" description="Low complexity" evidence="1">
    <location>
        <begin position="246"/>
        <end position="257"/>
    </location>
</feature>
<organism evidence="3 4">
    <name type="scientific">Streptomyces beihaiensis</name>
    <dbReference type="NCBI Taxonomy" id="2984495"/>
    <lineage>
        <taxon>Bacteria</taxon>
        <taxon>Bacillati</taxon>
        <taxon>Actinomycetota</taxon>
        <taxon>Actinomycetes</taxon>
        <taxon>Kitasatosporales</taxon>
        <taxon>Streptomycetaceae</taxon>
        <taxon>Streptomyces</taxon>
    </lineage>
</organism>
<feature type="compositionally biased region" description="Low complexity" evidence="1">
    <location>
        <begin position="130"/>
        <end position="144"/>
    </location>
</feature>
<dbReference type="InterPro" id="IPR002035">
    <property type="entry name" value="VWF_A"/>
</dbReference>
<feature type="domain" description="VWFA" evidence="2">
    <location>
        <begin position="344"/>
        <end position="519"/>
    </location>
</feature>
<feature type="compositionally biased region" description="Pro residues" evidence="1">
    <location>
        <begin position="62"/>
        <end position="72"/>
    </location>
</feature>
<comment type="caution">
    <text evidence="3">The sequence shown here is derived from an EMBL/GenBank/DDBJ whole genome shotgun (WGS) entry which is preliminary data.</text>
</comment>
<dbReference type="InterPro" id="IPR019303">
    <property type="entry name" value="vWA_TerF_C"/>
</dbReference>
<name>A0ABT3TZ59_9ACTN</name>
<dbReference type="Pfam" id="PF10138">
    <property type="entry name" value="vWA-TerF-like"/>
    <property type="match status" value="1"/>
</dbReference>
<evidence type="ECO:0000313" key="3">
    <source>
        <dbReference type="EMBL" id="MCX3062331.1"/>
    </source>
</evidence>
<feature type="compositionally biased region" description="Low complexity" evidence="1">
    <location>
        <begin position="158"/>
        <end position="179"/>
    </location>
</feature>
<feature type="compositionally biased region" description="Low complexity" evidence="1">
    <location>
        <begin position="284"/>
        <end position="313"/>
    </location>
</feature>
<dbReference type="RefSeq" id="WP_266602474.1">
    <property type="nucleotide sequence ID" value="NZ_JAPHNL010000269.1"/>
</dbReference>
<evidence type="ECO:0000256" key="1">
    <source>
        <dbReference type="SAM" id="MobiDB-lite"/>
    </source>
</evidence>
<dbReference type="EMBL" id="JAPHNL010000269">
    <property type="protein sequence ID" value="MCX3062331.1"/>
    <property type="molecule type" value="Genomic_DNA"/>
</dbReference>
<feature type="compositionally biased region" description="Low complexity" evidence="1">
    <location>
        <begin position="190"/>
        <end position="213"/>
    </location>
</feature>
<evidence type="ECO:0000259" key="2">
    <source>
        <dbReference type="PROSITE" id="PS50234"/>
    </source>
</evidence>
<feature type="compositionally biased region" description="Basic and acidic residues" evidence="1">
    <location>
        <begin position="105"/>
        <end position="115"/>
    </location>
</feature>
<evidence type="ECO:0000313" key="4">
    <source>
        <dbReference type="Proteomes" id="UP001163064"/>
    </source>
</evidence>
<feature type="compositionally biased region" description="Basic and acidic residues" evidence="1">
    <location>
        <begin position="146"/>
        <end position="157"/>
    </location>
</feature>
<dbReference type="CDD" id="cd00198">
    <property type="entry name" value="vWFA"/>
    <property type="match status" value="1"/>
</dbReference>
<protein>
    <submittedName>
        <fullName evidence="3">VWA domain-containing protein</fullName>
    </submittedName>
</protein>
<dbReference type="PROSITE" id="PS50234">
    <property type="entry name" value="VWFA"/>
    <property type="match status" value="1"/>
</dbReference>
<feature type="compositionally biased region" description="Low complexity" evidence="1">
    <location>
        <begin position="32"/>
        <end position="61"/>
    </location>
</feature>
<sequence length="525" mass="54670">MGILDLLRNAFGRPRKKEAEPGAATGTDASVAAPRTTTATATATAEPEAGTPTPEPEVTLPAPSPEPTPPAKPESHERPTVPAPSKGEADDLVAAAFDNVVVPRPTKEPDLRPDTTAETDTTNDVDATADADATAQADGTADADTTNDHDTTAHADTTDTTADAADADTTPHADATVDADATDDHDTTADADSTDATADADGTDGTDAATPVANTDPAPAVGSRPAGRDGWAQPPVPQDEADGADPVAAETETPAQPEETDKPDPVAAESETPAQPNETDQVDPVAAETETPAQPEETDKPSPAAAKPATPATRVRSTAAPLSPAYKAAGAELKRRNLTGTRATVYLVLDRSGSMRPYYKDGSATALAEQTLALAAHLDESATVHTVFFSTDIDATGDLTLDAYENKIDEWHAAAGRMGRTSYHRAIEEVVAHHEKSADPTAPALVVFQTDGPPDVQRPANEALAKAASHPIHFQFVTFGDPDAKGFDYLRKLKADNAAYFHAGQTPRELTDAEMFKGILASWRP</sequence>
<proteinExistence type="predicted"/>
<dbReference type="SUPFAM" id="SSF53300">
    <property type="entry name" value="vWA-like"/>
    <property type="match status" value="1"/>
</dbReference>
<keyword evidence="4" id="KW-1185">Reference proteome</keyword>
<dbReference type="Proteomes" id="UP001163064">
    <property type="component" value="Unassembled WGS sequence"/>
</dbReference>
<gene>
    <name evidence="3" type="ORF">OFY01_21700</name>
</gene>
<feature type="region of interest" description="Disordered" evidence="1">
    <location>
        <begin position="1"/>
        <end position="321"/>
    </location>
</feature>